<keyword evidence="7" id="KW-1185">Reference proteome</keyword>
<dbReference type="InterPro" id="IPR045153">
    <property type="entry name" value="Est1/Ebs1-like"/>
</dbReference>
<keyword evidence="3" id="KW-0732">Signal</keyword>
<feature type="compositionally biased region" description="Basic and acidic residues" evidence="2">
    <location>
        <begin position="1013"/>
        <end position="1027"/>
    </location>
</feature>
<reference evidence="6" key="2">
    <citation type="submission" date="2015-02" db="UniProtKB">
        <authorList>
            <consortium name="EnsemblMetazoa"/>
        </authorList>
    </citation>
    <scope>IDENTIFICATION</scope>
</reference>
<evidence type="ECO:0000256" key="1">
    <source>
        <dbReference type="ARBA" id="ARBA00023161"/>
    </source>
</evidence>
<dbReference type="Pfam" id="PF10374">
    <property type="entry name" value="EST1"/>
    <property type="match status" value="1"/>
</dbReference>
<dbReference type="PANTHER" id="PTHR15696">
    <property type="entry name" value="SMG-7 SUPPRESSOR WITH MORPHOLOGICAL EFFECT ON GENITALIA PROTEIN 7"/>
    <property type="match status" value="1"/>
</dbReference>
<dbReference type="HOGENOM" id="CLU_010322_0_0_1"/>
<feature type="compositionally biased region" description="Low complexity" evidence="2">
    <location>
        <begin position="646"/>
        <end position="655"/>
    </location>
</feature>
<evidence type="ECO:0000256" key="3">
    <source>
        <dbReference type="SAM" id="SignalP"/>
    </source>
</evidence>
<organism evidence="6 7">
    <name type="scientific">Strigamia maritima</name>
    <name type="common">European centipede</name>
    <name type="synonym">Geophilus maritimus</name>
    <dbReference type="NCBI Taxonomy" id="126957"/>
    <lineage>
        <taxon>Eukaryota</taxon>
        <taxon>Metazoa</taxon>
        <taxon>Ecdysozoa</taxon>
        <taxon>Arthropoda</taxon>
        <taxon>Myriapoda</taxon>
        <taxon>Chilopoda</taxon>
        <taxon>Pleurostigmophora</taxon>
        <taxon>Geophilomorpha</taxon>
        <taxon>Linotaeniidae</taxon>
        <taxon>Strigamia</taxon>
    </lineage>
</organism>
<dbReference type="InterPro" id="IPR018834">
    <property type="entry name" value="DNA/RNA-bd_Est1-type"/>
</dbReference>
<evidence type="ECO:0000313" key="6">
    <source>
        <dbReference type="EnsemblMetazoa" id="SMAR013671-PA"/>
    </source>
</evidence>
<dbReference type="GO" id="GO:0000184">
    <property type="term" value="P:nuclear-transcribed mRNA catabolic process, nonsense-mediated decay"/>
    <property type="evidence" value="ECO:0007669"/>
    <property type="project" value="UniProtKB-KW"/>
</dbReference>
<dbReference type="PANTHER" id="PTHR15696:SF5">
    <property type="entry name" value="NONSENSE-MEDIATED MRNA DECAY FACTOR SMG7"/>
    <property type="match status" value="1"/>
</dbReference>
<dbReference type="SUPFAM" id="SSF48452">
    <property type="entry name" value="TPR-like"/>
    <property type="match status" value="1"/>
</dbReference>
<feature type="compositionally biased region" description="Polar residues" evidence="2">
    <location>
        <begin position="985"/>
        <end position="1003"/>
    </location>
</feature>
<feature type="region of interest" description="Disordered" evidence="2">
    <location>
        <begin position="985"/>
        <end position="1027"/>
    </location>
</feature>
<feature type="compositionally biased region" description="Low complexity" evidence="2">
    <location>
        <begin position="926"/>
        <end position="940"/>
    </location>
</feature>
<feature type="signal peptide" evidence="3">
    <location>
        <begin position="1"/>
        <end position="20"/>
    </location>
</feature>
<feature type="chain" id="PRO_5004590525" description="DNA/RNA-binding domain-containing protein" evidence="3">
    <location>
        <begin position="21"/>
        <end position="1027"/>
    </location>
</feature>
<evidence type="ECO:0000259" key="4">
    <source>
        <dbReference type="Pfam" id="PF10373"/>
    </source>
</evidence>
<dbReference type="eggNOG" id="KOG2162">
    <property type="taxonomic scope" value="Eukaryota"/>
</dbReference>
<feature type="compositionally biased region" description="Polar residues" evidence="2">
    <location>
        <begin position="628"/>
        <end position="645"/>
    </location>
</feature>
<dbReference type="GO" id="GO:0070034">
    <property type="term" value="F:telomerase RNA binding"/>
    <property type="evidence" value="ECO:0007669"/>
    <property type="project" value="TreeGrafter"/>
</dbReference>
<dbReference type="EnsemblMetazoa" id="SMAR013671-RA">
    <property type="protein sequence ID" value="SMAR013671-PA"/>
    <property type="gene ID" value="SMAR013671"/>
</dbReference>
<proteinExistence type="predicted"/>
<dbReference type="GO" id="GO:0042162">
    <property type="term" value="F:telomeric DNA binding"/>
    <property type="evidence" value="ECO:0007669"/>
    <property type="project" value="TreeGrafter"/>
</dbReference>
<dbReference type="Proteomes" id="UP000014500">
    <property type="component" value="Unassembled WGS sequence"/>
</dbReference>
<feature type="region of interest" description="Disordered" evidence="2">
    <location>
        <begin position="925"/>
        <end position="944"/>
    </location>
</feature>
<dbReference type="InterPro" id="IPR011990">
    <property type="entry name" value="TPR-like_helical_dom_sf"/>
</dbReference>
<dbReference type="GO" id="GO:0005697">
    <property type="term" value="C:telomerase holoenzyme complex"/>
    <property type="evidence" value="ECO:0007669"/>
    <property type="project" value="TreeGrafter"/>
</dbReference>
<dbReference type="Pfam" id="PF10373">
    <property type="entry name" value="EST1_DNA_bind"/>
    <property type="match status" value="1"/>
</dbReference>
<evidence type="ECO:0000259" key="5">
    <source>
        <dbReference type="Pfam" id="PF10374"/>
    </source>
</evidence>
<keyword evidence="1" id="KW-0866">Nonsense-mediated mRNA decay</keyword>
<sequence length="1027" mass="115448">MSRLFLLRINLLIPFRFRQAEDLKEKVSGDILNDNEAWSSHQKLQQLYQQLLIMDLEYALDRKVEQDLWNYVFKNQINTLQHQAKDKKNPRQSESQGNLAWFLEAASGFYLQLLQELCDAFDLDLPCRRKGSVYGIIKGSKKVNCNITPPEKSSCFYVCQHCLVHLGDIARYRNQSLQAETFYRHAAQLVPSNGQPYNQLAILEAAKGEKLSMVFYYVRSIAVKHPFPVASTNLQKMFAKISGDDLNIEGKAKLSVYDYINTFLQFHGLVHMSSDLIRAEKLVKALSGNLSTLIATESLSSWKLIQMIAINLFAVFHSTHGFESQTNKQNMSEDEVKVYNLMLELLANVLNGILLLVYTMKDENSFKDYYALPVVKLILDWLQQDTDILKSQPFANKFQIWPSLCKLLNGIQVGSMNGFDFSKYQDVPLPEDWDLQCFLPLAKTHRQYKFKETTPRLTEEEEAKLRTYRLLSHGKWICEQEIAGRKLMTMHQTAEGDDKLLAFEAIIQEAPSSEVLLQLEEVSGYKGARNGHVMVESFGDSSSNSVGSQETSISHAPEETDKYNVVQDKTEKIKPVVQKENIRSSQNNARERKLRQNVAMQTILQKKYPTPKDEATDNCTLKPKIESKQVTFKTPSPSPPVSSDGTPPQTITPPQSINAHRTSVATYPTIPTVYPSLMVNNFGSQNQKISNTNLQTVDVKLNNGALHFPSNRMSLNYSANVENRNSATQEPISSTNPTNFTPPRMEFYSLPSSGPSFNSYTSQLPARTDFPQIPAQYQFKEPLKQTNNFMLPTQQQQQHIYGSNHPKLNYPLSDSTPGTFYNQQVHWYQQPQPAPTQTSLSLDQYFNPSPTDIASQASSLPPPPQLQALSPGAYHPIFPNPPSQVPSQNRNHLSENMVYQIQNPVSSLSFGCSAPLQLPLTKSESQTKITGTGSKTSSGQRAQVDCDGSGDVVGNTYSLFNSPWSSGLNPASTPSTTEVVSNQVPSNGSNFNSFMQPGLQSLWSGPGPSPLERLLEQQKQKRDTAPQ</sequence>
<evidence type="ECO:0000256" key="2">
    <source>
        <dbReference type="SAM" id="MobiDB-lite"/>
    </source>
</evidence>
<dbReference type="AlphaFoldDB" id="T1JIJ0"/>
<dbReference type="Gene3D" id="1.25.40.10">
    <property type="entry name" value="Tetratricopeptide repeat domain"/>
    <property type="match status" value="1"/>
</dbReference>
<reference evidence="7" key="1">
    <citation type="submission" date="2011-05" db="EMBL/GenBank/DDBJ databases">
        <authorList>
            <person name="Richards S.R."/>
            <person name="Qu J."/>
            <person name="Jiang H."/>
            <person name="Jhangiani S.N."/>
            <person name="Agravi P."/>
            <person name="Goodspeed R."/>
            <person name="Gross S."/>
            <person name="Mandapat C."/>
            <person name="Jackson L."/>
            <person name="Mathew T."/>
            <person name="Pu L."/>
            <person name="Thornton R."/>
            <person name="Saada N."/>
            <person name="Wilczek-Boney K.B."/>
            <person name="Lee S."/>
            <person name="Kovar C."/>
            <person name="Wu Y."/>
            <person name="Scherer S.E."/>
            <person name="Worley K.C."/>
            <person name="Muzny D.M."/>
            <person name="Gibbs R."/>
        </authorList>
    </citation>
    <scope>NUCLEOTIDE SEQUENCE</scope>
    <source>
        <strain evidence="7">Brora</strain>
    </source>
</reference>
<dbReference type="EMBL" id="JH431781">
    <property type="status" value="NOT_ANNOTATED_CDS"/>
    <property type="molecule type" value="Genomic_DNA"/>
</dbReference>
<dbReference type="STRING" id="126957.T1JIJ0"/>
<feature type="region of interest" description="Disordered" evidence="2">
    <location>
        <begin position="539"/>
        <end position="559"/>
    </location>
</feature>
<feature type="compositionally biased region" description="Low complexity" evidence="2">
    <location>
        <begin position="539"/>
        <end position="548"/>
    </location>
</feature>
<evidence type="ECO:0000313" key="7">
    <source>
        <dbReference type="Proteomes" id="UP000014500"/>
    </source>
</evidence>
<evidence type="ECO:0008006" key="8">
    <source>
        <dbReference type="Google" id="ProtNLM"/>
    </source>
</evidence>
<protein>
    <recommendedName>
        <fullName evidence="8">DNA/RNA-binding domain-containing protein</fullName>
    </recommendedName>
</protein>
<dbReference type="PhylomeDB" id="T1JIJ0"/>
<feature type="domain" description="Telomerase activating protein Est1-like N-terminal" evidence="5">
    <location>
        <begin position="63"/>
        <end position="175"/>
    </location>
</feature>
<dbReference type="InterPro" id="IPR019458">
    <property type="entry name" value="Est1-like_N"/>
</dbReference>
<name>T1JIJ0_STRMM</name>
<accession>T1JIJ0</accession>
<feature type="region of interest" description="Disordered" evidence="2">
    <location>
        <begin position="628"/>
        <end position="656"/>
    </location>
</feature>
<feature type="domain" description="DNA/RNA-binding" evidence="4">
    <location>
        <begin position="179"/>
        <end position="444"/>
    </location>
</feature>